<name>A0A151WFE6_9HYME</name>
<reference evidence="1 2" key="1">
    <citation type="submission" date="2015-09" db="EMBL/GenBank/DDBJ databases">
        <title>Trachymyrmex zeteki WGS genome.</title>
        <authorList>
            <person name="Nygaard S."/>
            <person name="Hu H."/>
            <person name="Boomsma J."/>
            <person name="Zhang G."/>
        </authorList>
    </citation>
    <scope>NUCLEOTIDE SEQUENCE [LARGE SCALE GENOMIC DNA]</scope>
    <source>
        <strain evidence="1">Tzet28-1</strain>
        <tissue evidence="1">Whole body</tissue>
    </source>
</reference>
<accession>A0A151WFE6</accession>
<feature type="non-terminal residue" evidence="1">
    <location>
        <position position="1"/>
    </location>
</feature>
<dbReference type="Proteomes" id="UP000075809">
    <property type="component" value="Unassembled WGS sequence"/>
</dbReference>
<dbReference type="EMBL" id="KQ983214">
    <property type="protein sequence ID" value="KYQ46562.1"/>
    <property type="molecule type" value="Genomic_DNA"/>
</dbReference>
<protein>
    <submittedName>
        <fullName evidence="1">Uncharacterized protein</fullName>
    </submittedName>
</protein>
<proteinExistence type="predicted"/>
<keyword evidence="2" id="KW-1185">Reference proteome</keyword>
<dbReference type="AlphaFoldDB" id="A0A151WFE6"/>
<evidence type="ECO:0000313" key="2">
    <source>
        <dbReference type="Proteomes" id="UP000075809"/>
    </source>
</evidence>
<sequence length="108" mass="12476">YMVAHVFNSRVIEIIMMTCPEASMSIESPVPFADNVRAISKLTQILRQEFLVKWQSSGLRTFENLNYSSRNIELKILLYNNIYHFLTCCESNTYAVLHSSVNGIFARH</sequence>
<organism evidence="1 2">
    <name type="scientific">Mycetomoellerius zeteki</name>
    <dbReference type="NCBI Taxonomy" id="64791"/>
    <lineage>
        <taxon>Eukaryota</taxon>
        <taxon>Metazoa</taxon>
        <taxon>Ecdysozoa</taxon>
        <taxon>Arthropoda</taxon>
        <taxon>Hexapoda</taxon>
        <taxon>Insecta</taxon>
        <taxon>Pterygota</taxon>
        <taxon>Neoptera</taxon>
        <taxon>Endopterygota</taxon>
        <taxon>Hymenoptera</taxon>
        <taxon>Apocrita</taxon>
        <taxon>Aculeata</taxon>
        <taxon>Formicoidea</taxon>
        <taxon>Formicidae</taxon>
        <taxon>Myrmicinae</taxon>
        <taxon>Mycetomoellerius</taxon>
    </lineage>
</organism>
<evidence type="ECO:0000313" key="1">
    <source>
        <dbReference type="EMBL" id="KYQ46562.1"/>
    </source>
</evidence>
<gene>
    <name evidence="1" type="ORF">ALC60_14434</name>
</gene>